<organism evidence="1 2">
    <name type="scientific">Schizopora paradoxa</name>
    <dbReference type="NCBI Taxonomy" id="27342"/>
    <lineage>
        <taxon>Eukaryota</taxon>
        <taxon>Fungi</taxon>
        <taxon>Dikarya</taxon>
        <taxon>Basidiomycota</taxon>
        <taxon>Agaricomycotina</taxon>
        <taxon>Agaricomycetes</taxon>
        <taxon>Hymenochaetales</taxon>
        <taxon>Schizoporaceae</taxon>
        <taxon>Schizopora</taxon>
    </lineage>
</organism>
<name>A0A0H2R376_9AGAM</name>
<keyword evidence="2" id="KW-1185">Reference proteome</keyword>
<evidence type="ECO:0000313" key="1">
    <source>
        <dbReference type="EMBL" id="KLO05802.1"/>
    </source>
</evidence>
<evidence type="ECO:0000313" key="2">
    <source>
        <dbReference type="Proteomes" id="UP000053477"/>
    </source>
</evidence>
<dbReference type="Proteomes" id="UP000053477">
    <property type="component" value="Unassembled WGS sequence"/>
</dbReference>
<reference evidence="1 2" key="1">
    <citation type="submission" date="2015-04" db="EMBL/GenBank/DDBJ databases">
        <title>Complete genome sequence of Schizopora paradoxa KUC8140, a cosmopolitan wood degrader in East Asia.</title>
        <authorList>
            <consortium name="DOE Joint Genome Institute"/>
            <person name="Min B."/>
            <person name="Park H."/>
            <person name="Jang Y."/>
            <person name="Kim J.-J."/>
            <person name="Kim K.H."/>
            <person name="Pangilinan J."/>
            <person name="Lipzen A."/>
            <person name="Riley R."/>
            <person name="Grigoriev I.V."/>
            <person name="Spatafora J.W."/>
            <person name="Choi I.-G."/>
        </authorList>
    </citation>
    <scope>NUCLEOTIDE SEQUENCE [LARGE SCALE GENOMIC DNA]</scope>
    <source>
        <strain evidence="1 2">KUC8140</strain>
    </source>
</reference>
<proteinExistence type="predicted"/>
<dbReference type="EMBL" id="KQ086265">
    <property type="protein sequence ID" value="KLO05802.1"/>
    <property type="molecule type" value="Genomic_DNA"/>
</dbReference>
<dbReference type="InParanoid" id="A0A0H2R376"/>
<sequence length="138" mass="15800">MNRTQSVPKGCVAEPFNQLLCYTRAEDKFTFVESTESEVCRIHPLYADWFSRPRSISVSGVPVVPVETLVELRNLDLCLNLHSDQRDICTKACFDERYPIFVFSMSVYGARNTNSYFRAERTKEQDANLGSFCPTVAR</sequence>
<dbReference type="AlphaFoldDB" id="A0A0H2R376"/>
<accession>A0A0H2R376</accession>
<gene>
    <name evidence="1" type="ORF">SCHPADRAFT_711611</name>
</gene>
<protein>
    <submittedName>
        <fullName evidence="1">Uncharacterized protein</fullName>
    </submittedName>
</protein>